<evidence type="ECO:0000313" key="2">
    <source>
        <dbReference type="EMBL" id="KXT03106.1"/>
    </source>
</evidence>
<feature type="transmembrane region" description="Helical" evidence="1">
    <location>
        <begin position="695"/>
        <end position="716"/>
    </location>
</feature>
<feature type="transmembrane region" description="Helical" evidence="1">
    <location>
        <begin position="184"/>
        <end position="205"/>
    </location>
</feature>
<dbReference type="AlphaFoldDB" id="A0A139HL16"/>
<keyword evidence="1" id="KW-0472">Membrane</keyword>
<dbReference type="STRING" id="321146.A0A139HL16"/>
<dbReference type="EMBL" id="LFZN01000033">
    <property type="protein sequence ID" value="KXT03106.1"/>
    <property type="molecule type" value="Genomic_DNA"/>
</dbReference>
<organism evidence="2 3">
    <name type="scientific">Pseudocercospora eumusae</name>
    <dbReference type="NCBI Taxonomy" id="321146"/>
    <lineage>
        <taxon>Eukaryota</taxon>
        <taxon>Fungi</taxon>
        <taxon>Dikarya</taxon>
        <taxon>Ascomycota</taxon>
        <taxon>Pezizomycotina</taxon>
        <taxon>Dothideomycetes</taxon>
        <taxon>Dothideomycetidae</taxon>
        <taxon>Mycosphaerellales</taxon>
        <taxon>Mycosphaerellaceae</taxon>
        <taxon>Pseudocercospora</taxon>
    </lineage>
</organism>
<keyword evidence="1" id="KW-0812">Transmembrane</keyword>
<evidence type="ECO:0000256" key="1">
    <source>
        <dbReference type="SAM" id="Phobius"/>
    </source>
</evidence>
<keyword evidence="1" id="KW-1133">Transmembrane helix</keyword>
<proteinExistence type="predicted"/>
<protein>
    <submittedName>
        <fullName evidence="2">Uncharacterized protein</fullName>
    </submittedName>
</protein>
<comment type="caution">
    <text evidence="2">The sequence shown here is derived from an EMBL/GenBank/DDBJ whole genome shotgun (WGS) entry which is preliminary data.</text>
</comment>
<accession>A0A139HL16</accession>
<keyword evidence="3" id="KW-1185">Reference proteome</keyword>
<dbReference type="Proteomes" id="UP000070133">
    <property type="component" value="Unassembled WGS sequence"/>
</dbReference>
<evidence type="ECO:0000313" key="3">
    <source>
        <dbReference type="Proteomes" id="UP000070133"/>
    </source>
</evidence>
<name>A0A139HL16_9PEZI</name>
<gene>
    <name evidence="2" type="ORF">AC578_7716</name>
</gene>
<feature type="transmembrane region" description="Helical" evidence="1">
    <location>
        <begin position="247"/>
        <end position="265"/>
    </location>
</feature>
<reference evidence="2 3" key="1">
    <citation type="submission" date="2015-07" db="EMBL/GenBank/DDBJ databases">
        <title>Comparative genomics of the Sigatoka disease complex on banana suggests a link between parallel evolutionary changes in Pseudocercospora fijiensis and Pseudocercospora eumusae and increased virulence on the banana host.</title>
        <authorList>
            <person name="Chang T.-C."/>
            <person name="Salvucci A."/>
            <person name="Crous P.W."/>
            <person name="Stergiopoulos I."/>
        </authorList>
    </citation>
    <scope>NUCLEOTIDE SEQUENCE [LARGE SCALE GENOMIC DNA]</scope>
    <source>
        <strain evidence="2 3">CBS 114824</strain>
    </source>
</reference>
<feature type="transmembrane region" description="Helical" evidence="1">
    <location>
        <begin position="149"/>
        <end position="172"/>
    </location>
</feature>
<dbReference type="OrthoDB" id="3649539at2759"/>
<sequence>MSFHKIFPIPPSSSCKYRAIKYSILTRWRMQHDAEKDLKSKLRCHVESCSSHLVLAFLRSLYRVLQKAVDGALVTMDRRRRAQSVKSLAESQKGLVKSSNNYRLDSLDGRSEKGIKTSTRAKEVCGSREDMDAYKGATQSANGRNWGAALFDIFISALVLYFAAFGFLAYAQDGTMASLPLNQIIFKMAGFNPTIFPIIFTLIVAKFMKAWAQFKLERGATIGTLEHLLGGRSFVAAFLTPLKHRSVGLFAIAVFLFWCLDPVGGQLSLKTVSKDANYTTIATNFHYVDFNDSPFQLTNESNRLASINSAFTTALFSPATAKNGSQDLFGSVQIPLLEVLKRNQKADSAGWYRTGRLVELNATSKALAKLEDFLNVPNDADVDDHANILVYASLTGIPFLRGIPVIPPGPGAANTSATDNVTMPLSTLYEQLFGAQSGEVVHTESQFNIETSYFYLDCKTSLDGKTSDASDFPQGINKQQGIVSNGHQFSVQYDTNHTLNSTAPQTIELTSWSGHSGGSGDITKASCGLSTTYVEASVYCISGNNCSVQAVRASLLDHPSSSLSQLDGITPPFNDSSLSVRQSIPQLFFSGFITATGNSTQNPTGLSPIECYFVHPENPYQCSFDNTPYSLHNLGDELFSHRFTQLLNTYWMDNVAQFSVTGNFTLNNIYEDSLHSTVPGQTRIETQVLRCHTTLMVILETISIILFFLGLATAYLDATRRGPDILDDFVSVLRHSPYMHVEAGSSMEDGCDKAHRLRNTLIRMGDVRPDDPFGYVAIGTPSERQPVRVLQHDRSYR</sequence>